<proteinExistence type="inferred from homology"/>
<comment type="similarity">
    <text evidence="2">Belongs to the choline/ethanolamine kinase family.</text>
</comment>
<comment type="pathway">
    <text evidence="1">Phospholipid metabolism; phosphatidylethanolamine biosynthesis; phosphatidylethanolamine from ethanolamine: step 1/3.</text>
</comment>
<organism evidence="5">
    <name type="scientific">Rhizochromulina marina</name>
    <dbReference type="NCBI Taxonomy" id="1034831"/>
    <lineage>
        <taxon>Eukaryota</taxon>
        <taxon>Sar</taxon>
        <taxon>Stramenopiles</taxon>
        <taxon>Ochrophyta</taxon>
        <taxon>Dictyochophyceae</taxon>
        <taxon>Rhizochromulinales</taxon>
        <taxon>Rhizochromulina</taxon>
    </lineage>
</organism>
<accession>A0A7S2WU47</accession>
<keyword evidence="4" id="KW-0732">Signal</keyword>
<evidence type="ECO:0000313" key="5">
    <source>
        <dbReference type="EMBL" id="CAD9707808.1"/>
    </source>
</evidence>
<name>A0A7S2WU47_9STRA</name>
<feature type="signal peptide" evidence="4">
    <location>
        <begin position="1"/>
        <end position="20"/>
    </location>
</feature>
<dbReference type="SUPFAM" id="SSF56112">
    <property type="entry name" value="Protein kinase-like (PK-like)"/>
    <property type="match status" value="1"/>
</dbReference>
<dbReference type="EC" id="2.7.1.82" evidence="3"/>
<dbReference type="GO" id="GO:0006646">
    <property type="term" value="P:phosphatidylethanolamine biosynthetic process"/>
    <property type="evidence" value="ECO:0007669"/>
    <property type="project" value="TreeGrafter"/>
</dbReference>
<evidence type="ECO:0000256" key="4">
    <source>
        <dbReference type="SAM" id="SignalP"/>
    </source>
</evidence>
<evidence type="ECO:0000256" key="3">
    <source>
        <dbReference type="ARBA" id="ARBA00038874"/>
    </source>
</evidence>
<dbReference type="InterPro" id="IPR011009">
    <property type="entry name" value="Kinase-like_dom_sf"/>
</dbReference>
<dbReference type="Gene3D" id="3.90.1200.10">
    <property type="match status" value="1"/>
</dbReference>
<dbReference type="GO" id="GO:0004305">
    <property type="term" value="F:ethanolamine kinase activity"/>
    <property type="evidence" value="ECO:0007669"/>
    <property type="project" value="UniProtKB-EC"/>
</dbReference>
<feature type="chain" id="PRO_5031476368" description="ethanolamine kinase" evidence="4">
    <location>
        <begin position="21"/>
        <end position="487"/>
    </location>
</feature>
<evidence type="ECO:0000256" key="1">
    <source>
        <dbReference type="ARBA" id="ARBA00037883"/>
    </source>
</evidence>
<dbReference type="PANTHER" id="PTHR22603:SF66">
    <property type="entry name" value="ETHANOLAMINE KINASE"/>
    <property type="match status" value="1"/>
</dbReference>
<evidence type="ECO:0000256" key="2">
    <source>
        <dbReference type="ARBA" id="ARBA00038211"/>
    </source>
</evidence>
<reference evidence="5" key="1">
    <citation type="submission" date="2021-01" db="EMBL/GenBank/DDBJ databases">
        <authorList>
            <person name="Corre E."/>
            <person name="Pelletier E."/>
            <person name="Niang G."/>
            <person name="Scheremetjew M."/>
            <person name="Finn R."/>
            <person name="Kale V."/>
            <person name="Holt S."/>
            <person name="Cochrane G."/>
            <person name="Meng A."/>
            <person name="Brown T."/>
            <person name="Cohen L."/>
        </authorList>
    </citation>
    <scope>NUCLEOTIDE SEQUENCE</scope>
    <source>
        <strain evidence="5">CCMP1243</strain>
    </source>
</reference>
<dbReference type="EMBL" id="HBHJ01028393">
    <property type="protein sequence ID" value="CAD9707808.1"/>
    <property type="molecule type" value="Transcribed_RNA"/>
</dbReference>
<gene>
    <name evidence="5" type="ORF">RMAR1173_LOCUS18799</name>
</gene>
<dbReference type="GO" id="GO:0005737">
    <property type="term" value="C:cytoplasm"/>
    <property type="evidence" value="ECO:0007669"/>
    <property type="project" value="TreeGrafter"/>
</dbReference>
<dbReference type="PANTHER" id="PTHR22603">
    <property type="entry name" value="CHOLINE/ETHANOALAMINE KINASE"/>
    <property type="match status" value="1"/>
</dbReference>
<sequence length="487" mass="53885">MRSAWVSVALVVASLRAPWAFQIPIPNASWAIGANPIGWIQTWVQRRESWPPISIPYRLGNAVFALAVGPQPNSLRNSRWMTTTARGAAERLSSHEVDTLTTRSIEEYAGEIPNTHVSQIIAALRAAGAKVEDTPRMSKLSAGFCNWVYRVELTPPTEDLASVATPPESPEHPGESKIFVVKILSDLAKIRLAPEHRGVVDWLSSELSVSPRVMLTTPDLIVHEWVHGRTLTEEEIASDSELRTSIAQQLGLLHSAVTPIVFNGSEPILWSAIDKMLAHIGRRPELIPAPFTMPMLLEECQSAKEALGGLPLEIVMGHGDFKPSNVMTDNLLGSDKVLFIDFELAGPNYRGFDIFKLFRRGQPADGGDPPALERDNMESFVNIYLDAYAQAVGNTPGREAETVVAKSSKAQLTEKVVAEVLLFEPLTWLEAAVFFLFAIQEDQDNVDKWTDLAKHRWGKYMESKPAIEENARILAATQYENDRGVPQ</sequence>
<dbReference type="AlphaFoldDB" id="A0A7S2WU47"/>
<dbReference type="Pfam" id="PF01633">
    <property type="entry name" value="Choline_kinase"/>
    <property type="match status" value="1"/>
</dbReference>
<protein>
    <recommendedName>
        <fullName evidence="3">ethanolamine kinase</fullName>
        <ecNumber evidence="3">2.7.1.82</ecNumber>
    </recommendedName>
</protein>